<evidence type="ECO:0000256" key="1">
    <source>
        <dbReference type="SAM" id="MobiDB-lite"/>
    </source>
</evidence>
<dbReference type="PANTHER" id="PTHR43649:SF12">
    <property type="entry name" value="DIACETYLCHITOBIOSE BINDING PROTEIN DASA"/>
    <property type="match status" value="1"/>
</dbReference>
<comment type="caution">
    <text evidence="3">The sequence shown here is derived from an EMBL/GenBank/DDBJ whole genome shotgun (WGS) entry which is preliminary data.</text>
</comment>
<dbReference type="PANTHER" id="PTHR43649">
    <property type="entry name" value="ARABINOSE-BINDING PROTEIN-RELATED"/>
    <property type="match status" value="1"/>
</dbReference>
<keyword evidence="4" id="KW-1185">Reference proteome</keyword>
<evidence type="ECO:0000313" key="3">
    <source>
        <dbReference type="EMBL" id="MBO7748777.1"/>
    </source>
</evidence>
<protein>
    <submittedName>
        <fullName evidence="3">Extracellular solute-binding protein</fullName>
    </submittedName>
</protein>
<dbReference type="SUPFAM" id="SSF53850">
    <property type="entry name" value="Periplasmic binding protein-like II"/>
    <property type="match status" value="1"/>
</dbReference>
<dbReference type="Proteomes" id="UP000670947">
    <property type="component" value="Unassembled WGS sequence"/>
</dbReference>
<evidence type="ECO:0000256" key="2">
    <source>
        <dbReference type="SAM" id="SignalP"/>
    </source>
</evidence>
<proteinExistence type="predicted"/>
<reference evidence="3 4" key="1">
    <citation type="submission" date="2021-03" db="EMBL/GenBank/DDBJ databases">
        <title>Paenibacillus artemisicola MWE-103 whole genome sequence.</title>
        <authorList>
            <person name="Ham Y.J."/>
        </authorList>
    </citation>
    <scope>NUCLEOTIDE SEQUENCE [LARGE SCALE GENOMIC DNA]</scope>
    <source>
        <strain evidence="3 4">MWE-103</strain>
    </source>
</reference>
<feature type="region of interest" description="Disordered" evidence="1">
    <location>
        <begin position="29"/>
        <end position="65"/>
    </location>
</feature>
<dbReference type="PROSITE" id="PS51257">
    <property type="entry name" value="PROKAR_LIPOPROTEIN"/>
    <property type="match status" value="1"/>
</dbReference>
<evidence type="ECO:0000313" key="4">
    <source>
        <dbReference type="Proteomes" id="UP000670947"/>
    </source>
</evidence>
<dbReference type="EMBL" id="JAGGDJ010000074">
    <property type="protein sequence ID" value="MBO7748777.1"/>
    <property type="molecule type" value="Genomic_DNA"/>
</dbReference>
<dbReference type="RefSeq" id="WP_208851303.1">
    <property type="nucleotide sequence ID" value="NZ_JAGGDJ010000074.1"/>
</dbReference>
<sequence length="596" mass="65108">MVSKKNANKLAIFCMASALVLSACSASDDSGNNGSNGGNGSEANGANNQTAANGATNEAASDAPANAANEAPAVNAGKYETPIDFTIVGQSDPNLKFDEGQSYDKNSVYDAYGEELGINIKNKWIVDSKQYDDKVNLTVASGDLPDLMKVNATQLQQLVENDLVYDLTDVYDQYASENTKKFMTADGGAELNTAKFDGKLMAIPVTDSPYNSAQFLFVRKDWLTKLNLPEPTTMDNLLQVIEGFTKNDPDGNGKNDSYGIIAQKEIYNQAFSFAGLFNGYHAYPGAWVKDASGKLVYGSIQPEMKTALQALQEMYKAGEIDPEFFTKDHTKENELVANNQAGLAFGQFWTTSWPLPSAVVKDNKVTQEWEVYPLPSVDDQPAMTQIGMNSGNIIVGTGVNGYYVVSKESKNPEAAIKLLNKFIDVDTVFPTPETERFHKGKTSDAYWKLNPIIVMSQDAQARAGGQLPKAVEAKDPSMVADSVVGSAYYKDVEAYWGGNAGNWSSWMVAKPHGSLDIMNQYLTSNRFWFDSFTGAPTPTMVSKKSVLDQKEQELYTKIITGKAPIGDFDKFVGEWSSLGGEQMTQEVNDWYAKQAK</sequence>
<dbReference type="InterPro" id="IPR050490">
    <property type="entry name" value="Bact_solute-bd_prot1"/>
</dbReference>
<dbReference type="Gene3D" id="3.40.190.10">
    <property type="entry name" value="Periplasmic binding protein-like II"/>
    <property type="match status" value="2"/>
</dbReference>
<accession>A0ABS3WKH1</accession>
<feature type="compositionally biased region" description="Low complexity" evidence="1">
    <location>
        <begin position="41"/>
        <end position="65"/>
    </location>
</feature>
<feature type="chain" id="PRO_5045443153" evidence="2">
    <location>
        <begin position="27"/>
        <end position="596"/>
    </location>
</feature>
<dbReference type="CDD" id="cd13580">
    <property type="entry name" value="PBP2_AlgQ_like_1"/>
    <property type="match status" value="1"/>
</dbReference>
<feature type="signal peptide" evidence="2">
    <location>
        <begin position="1"/>
        <end position="26"/>
    </location>
</feature>
<organism evidence="3 4">
    <name type="scientific">Paenibacillus artemisiicola</name>
    <dbReference type="NCBI Taxonomy" id="1172618"/>
    <lineage>
        <taxon>Bacteria</taxon>
        <taxon>Bacillati</taxon>
        <taxon>Bacillota</taxon>
        <taxon>Bacilli</taxon>
        <taxon>Bacillales</taxon>
        <taxon>Paenibacillaceae</taxon>
        <taxon>Paenibacillus</taxon>
    </lineage>
</organism>
<gene>
    <name evidence="3" type="ORF">I8J29_31865</name>
</gene>
<keyword evidence="2" id="KW-0732">Signal</keyword>
<name>A0ABS3WKH1_9BACL</name>